<reference evidence="2" key="3">
    <citation type="journal article" date="2023" name="Microbiol. Resour. Announc.">
        <title>Draft Genome Sequence of Granulicatella sp. Strain S8, Isolated from a Marine Fish, Seriola quinqueradiata.</title>
        <authorList>
            <person name="Lee M."/>
            <person name="Farooq A."/>
            <person name="Jeong J.B."/>
            <person name="Jung M.Y."/>
        </authorList>
    </citation>
    <scope>NUCLEOTIDE SEQUENCE</scope>
    <source>
        <strain evidence="2">S8</strain>
    </source>
</reference>
<reference evidence="2" key="1">
    <citation type="submission" date="2022-07" db="EMBL/GenBank/DDBJ databases">
        <authorList>
            <person name="Jung M.-Y."/>
            <person name="Lee M."/>
        </authorList>
    </citation>
    <scope>NUCLEOTIDE SEQUENCE</scope>
    <source>
        <strain evidence="2">S8</strain>
    </source>
</reference>
<name>A0ABT1WQZ8_9LACT</name>
<evidence type="ECO:0000313" key="3">
    <source>
        <dbReference type="Proteomes" id="UP001059480"/>
    </source>
</evidence>
<gene>
    <name evidence="2" type="ORF">NPA36_09510</name>
</gene>
<comment type="similarity">
    <text evidence="1">Belongs to the FPP/GGPP synthase family.</text>
</comment>
<accession>A0ABT1WQZ8</accession>
<evidence type="ECO:0000256" key="1">
    <source>
        <dbReference type="RuleBase" id="RU004466"/>
    </source>
</evidence>
<reference evidence="2" key="2">
    <citation type="journal article" date="2023" name="Curr. Microbiol.">
        <title>Granulicatella seriolae sp. nov., a Novel Facultative Anaerobe Isolated from Yellowtail Marine Fish.</title>
        <authorList>
            <person name="Lee M."/>
            <person name="Choi Y.J."/>
            <person name="Farooq A."/>
            <person name="Jeong J.B."/>
            <person name="Jung M.Y."/>
        </authorList>
    </citation>
    <scope>NUCLEOTIDE SEQUENCE</scope>
    <source>
        <strain evidence="2">S8</strain>
    </source>
</reference>
<dbReference type="InterPro" id="IPR000092">
    <property type="entry name" value="Polyprenyl_synt"/>
</dbReference>
<protein>
    <submittedName>
        <fullName evidence="2">Polyprenyl synthetase family protein</fullName>
    </submittedName>
</protein>
<evidence type="ECO:0000313" key="2">
    <source>
        <dbReference type="EMBL" id="MCQ9210782.1"/>
    </source>
</evidence>
<organism evidence="2 3">
    <name type="scientific">Granulicatella seriolae</name>
    <dbReference type="NCBI Taxonomy" id="2967226"/>
    <lineage>
        <taxon>Bacteria</taxon>
        <taxon>Bacillati</taxon>
        <taxon>Bacillota</taxon>
        <taxon>Bacilli</taxon>
        <taxon>Lactobacillales</taxon>
        <taxon>Carnobacteriaceae</taxon>
        <taxon>Granulicatella</taxon>
    </lineage>
</organism>
<dbReference type="Pfam" id="PF00348">
    <property type="entry name" value="polyprenyl_synt"/>
    <property type="match status" value="1"/>
</dbReference>
<dbReference type="RefSeq" id="WP_256945892.1">
    <property type="nucleotide sequence ID" value="NZ_JANHNZ010000014.1"/>
</dbReference>
<proteinExistence type="inferred from homology"/>
<dbReference type="Gene3D" id="1.10.600.10">
    <property type="entry name" value="Farnesyl Diphosphate Synthase"/>
    <property type="match status" value="1"/>
</dbReference>
<dbReference type="EMBL" id="JANHNZ010000014">
    <property type="protein sequence ID" value="MCQ9210782.1"/>
    <property type="molecule type" value="Genomic_DNA"/>
</dbReference>
<comment type="caution">
    <text evidence="2">The sequence shown here is derived from an EMBL/GenBank/DDBJ whole genome shotgun (WGS) entry which is preliminary data.</text>
</comment>
<dbReference type="InterPro" id="IPR008949">
    <property type="entry name" value="Isoprenoid_synthase_dom_sf"/>
</dbReference>
<dbReference type="Proteomes" id="UP001059480">
    <property type="component" value="Unassembled WGS sequence"/>
</dbReference>
<keyword evidence="3" id="KW-1185">Reference proteome</keyword>
<keyword evidence="1" id="KW-0808">Transferase</keyword>
<sequence>MDIFKSTLKKVEELDSPQIYIDYLLALLEKKEQLGFLWGEFYLLLSQIFSRQKNLQEEYTLASNIELFMAATDIIDDLMDKDNHRLNELSAPIHFGITFAFDTLFSLTDMIKGEHVRNTFLKNVKESLYYQYFDMNNTIRFEQKEESYFNSSVKKSIFLVNAIEQLALREEKLVIKDFAKHFATASQLHNDINDIMNDTSYDLINRKATLPIIKGIEAYKTHRNRDTYKKINSYFFENNNSLYEDVRLLIINSGALEYSNYLAKLNYERAYNNLYTSYPNSTKEIKNLSDYLKLRRNK</sequence>
<dbReference type="SUPFAM" id="SSF48576">
    <property type="entry name" value="Terpenoid synthases"/>
    <property type="match status" value="1"/>
</dbReference>